<evidence type="ECO:0000313" key="2">
    <source>
        <dbReference type="EMBL" id="AAV44094.1"/>
    </source>
</evidence>
<feature type="compositionally biased region" description="Low complexity" evidence="1">
    <location>
        <begin position="387"/>
        <end position="398"/>
    </location>
</feature>
<reference evidence="4" key="4">
    <citation type="journal article" date="2008" name="Nucleic Acids Res.">
        <title>The rice annotation project database (RAP-DB): 2008 update.</title>
        <authorList>
            <consortium name="The rice annotation project (RAP)"/>
        </authorList>
    </citation>
    <scope>GENOME REANNOTATION</scope>
    <source>
        <strain evidence="4">cv. Nipponbare</strain>
    </source>
</reference>
<dbReference type="AlphaFoldDB" id="Q5W6E0"/>
<evidence type="ECO:0000256" key="1">
    <source>
        <dbReference type="SAM" id="MobiDB-lite"/>
    </source>
</evidence>
<name>Q5W6E0_ORYSJ</name>
<proteinExistence type="predicted"/>
<evidence type="ECO:0000313" key="4">
    <source>
        <dbReference type="Proteomes" id="UP000000763"/>
    </source>
</evidence>
<gene>
    <name evidence="2" type="ORF">OSJNBb0006B22.16</name>
    <name evidence="3" type="ORF">OSJNBb0109A13.4</name>
</gene>
<accession>Q5W6E0</accession>
<sequence>MENGTSTAPTPGTNPQAAEFHPPCEKSKPTRTTTLKPRTWCPIHKTTKHALEDCPVILHVQAELYTCWERGIQRTSPTSTTYCLIHRSRVHDLTNCRIFLRTLKPAHHRVQQPRVQTPCVAKEPDAAPIPNRFVGFVGANEPSVLHLLEGYESSSQSPRDVNVVDNTETSTSAAVRTPAHQLQNLDAILRKSPFDPVTNPDASRWTERLRETVTNLNTVFAEAAGGPKPNRDGERPTGDAEDENPDGRRTGDRSPPRCDPTPPRHEDGDLREHLNGRRRNRRERNENECRRHRSPRREDGDPHRQHRPRSQLRRERDDGRRNISNGNRDRRPRDDRRDDNDRDRENSPRRQERNNDDRRDRNSQSPHPSRDRGRDHRLRTRAPDPSDPSSSSSSSSSDRPPRRHRGHGPRPVPGNGRRAFTPALRNMRWPEKFRPGSIERYDGSTDREEFLQVYSTVLYVTGADETSWQIICRLR</sequence>
<reference evidence="2" key="1">
    <citation type="submission" date="2004-11" db="EMBL/GenBank/DDBJ databases">
        <title>Oryza sativa BAC OSJNBb0006B22 genomic sequence.</title>
        <authorList>
            <person name="Chow T.-Y."/>
            <person name="Hsing Y.-I.C."/>
            <person name="Chen C.-S."/>
            <person name="Chen H.-H."/>
            <person name="Liu S.-M."/>
            <person name="Chao Y.-T."/>
            <person name="Chang S.-J."/>
            <person name="Chen H.-C."/>
            <person name="Chen S.-K."/>
            <person name="Chen T.-R."/>
            <person name="Chen Y.-L."/>
            <person name="Cheng C.-H."/>
            <person name="Chung C.-I."/>
            <person name="Han S.-Y."/>
            <person name="Hsiao S.-H."/>
            <person name="Hsiung J.-N."/>
            <person name="Hsu C.-H."/>
            <person name="Huang J.-J."/>
            <person name="Kau P.-I."/>
            <person name="Lee M.-C."/>
            <person name="Leu H.-L."/>
            <person name="Li Y.-F."/>
            <person name="Lin S.-J."/>
            <person name="Lin Y.-C."/>
            <person name="Wu S.-W."/>
            <person name="Yu C.-Y."/>
            <person name="Yu S.-W."/>
            <person name="Wu H.-P."/>
            <person name="Shaw J.-F."/>
            <person name="Yu Y."/>
            <person name="Rambo T."/>
            <person name="Currie J."/>
            <person name="Collura K."/>
            <person name="Soderlund C."/>
            <person name="Wing R."/>
        </authorList>
    </citation>
    <scope>NUCLEOTIDE SEQUENCE</scope>
</reference>
<feature type="compositionally biased region" description="Basic and acidic residues" evidence="1">
    <location>
        <begin position="229"/>
        <end position="238"/>
    </location>
</feature>
<dbReference type="EMBL" id="AC136227">
    <property type="protein sequence ID" value="AAV44129.1"/>
    <property type="molecule type" value="Genomic_DNA"/>
</dbReference>
<protein>
    <submittedName>
        <fullName evidence="3">Uncharacterized protein</fullName>
    </submittedName>
</protein>
<feature type="compositionally biased region" description="Basic and acidic residues" evidence="1">
    <location>
        <begin position="312"/>
        <end position="374"/>
    </location>
</feature>
<feature type="region of interest" description="Disordered" evidence="1">
    <location>
        <begin position="1"/>
        <end position="35"/>
    </location>
</feature>
<organism evidence="3 4">
    <name type="scientific">Oryza sativa subsp. japonica</name>
    <name type="common">Rice</name>
    <dbReference type="NCBI Taxonomy" id="39947"/>
    <lineage>
        <taxon>Eukaryota</taxon>
        <taxon>Viridiplantae</taxon>
        <taxon>Streptophyta</taxon>
        <taxon>Embryophyta</taxon>
        <taxon>Tracheophyta</taxon>
        <taxon>Spermatophyta</taxon>
        <taxon>Magnoliopsida</taxon>
        <taxon>Liliopsida</taxon>
        <taxon>Poales</taxon>
        <taxon>Poaceae</taxon>
        <taxon>BOP clade</taxon>
        <taxon>Oryzoideae</taxon>
        <taxon>Oryzeae</taxon>
        <taxon>Oryzinae</taxon>
        <taxon>Oryza</taxon>
        <taxon>Oryza sativa</taxon>
    </lineage>
</organism>
<feature type="region of interest" description="Disordered" evidence="1">
    <location>
        <begin position="219"/>
        <end position="420"/>
    </location>
</feature>
<reference evidence="4" key="3">
    <citation type="journal article" date="2005" name="Nature">
        <title>The map-based sequence of the rice genome.</title>
        <authorList>
            <consortium name="International rice genome sequencing project (IRGSP)"/>
            <person name="Matsumoto T."/>
            <person name="Wu J."/>
            <person name="Kanamori H."/>
            <person name="Katayose Y."/>
            <person name="Fujisawa M."/>
            <person name="Namiki N."/>
            <person name="Mizuno H."/>
            <person name="Yamamoto K."/>
            <person name="Antonio B.A."/>
            <person name="Baba T."/>
            <person name="Sakata K."/>
            <person name="Nagamura Y."/>
            <person name="Aoki H."/>
            <person name="Arikawa K."/>
            <person name="Arita K."/>
            <person name="Bito T."/>
            <person name="Chiden Y."/>
            <person name="Fujitsuka N."/>
            <person name="Fukunaka R."/>
            <person name="Hamada M."/>
            <person name="Harada C."/>
            <person name="Hayashi A."/>
            <person name="Hijishita S."/>
            <person name="Honda M."/>
            <person name="Hosokawa S."/>
            <person name="Ichikawa Y."/>
            <person name="Idonuma A."/>
            <person name="Iijima M."/>
            <person name="Ikeda M."/>
            <person name="Ikeno M."/>
            <person name="Ito K."/>
            <person name="Ito S."/>
            <person name="Ito T."/>
            <person name="Ito Y."/>
            <person name="Ito Y."/>
            <person name="Iwabuchi A."/>
            <person name="Kamiya K."/>
            <person name="Karasawa W."/>
            <person name="Kurita K."/>
            <person name="Katagiri S."/>
            <person name="Kikuta A."/>
            <person name="Kobayashi H."/>
            <person name="Kobayashi N."/>
            <person name="Machita K."/>
            <person name="Maehara T."/>
            <person name="Masukawa M."/>
            <person name="Mizubayashi T."/>
            <person name="Mukai Y."/>
            <person name="Nagasaki H."/>
            <person name="Nagata Y."/>
            <person name="Naito S."/>
            <person name="Nakashima M."/>
            <person name="Nakama Y."/>
            <person name="Nakamichi Y."/>
            <person name="Nakamura M."/>
            <person name="Meguro A."/>
            <person name="Negishi M."/>
            <person name="Ohta I."/>
            <person name="Ohta T."/>
            <person name="Okamoto M."/>
            <person name="Ono N."/>
            <person name="Saji S."/>
            <person name="Sakaguchi M."/>
            <person name="Sakai K."/>
            <person name="Shibata M."/>
            <person name="Shimokawa T."/>
            <person name="Song J."/>
            <person name="Takazaki Y."/>
            <person name="Terasawa K."/>
            <person name="Tsugane M."/>
            <person name="Tsuji K."/>
            <person name="Ueda S."/>
            <person name="Waki K."/>
            <person name="Yamagata H."/>
            <person name="Yamamoto M."/>
            <person name="Yamamoto S."/>
            <person name="Yamane H."/>
            <person name="Yoshiki S."/>
            <person name="Yoshihara R."/>
            <person name="Yukawa K."/>
            <person name="Zhong H."/>
            <person name="Yano M."/>
            <person name="Yuan Q."/>
            <person name="Ouyang S."/>
            <person name="Liu J."/>
            <person name="Jones K.M."/>
            <person name="Gansberger K."/>
            <person name="Moffat K."/>
            <person name="Hill J."/>
            <person name="Bera J."/>
            <person name="Fadrosh D."/>
            <person name="Jin S."/>
            <person name="Johri S."/>
            <person name="Kim M."/>
            <person name="Overton L."/>
            <person name="Reardon M."/>
            <person name="Tsitrin T."/>
            <person name="Vuong H."/>
            <person name="Weaver B."/>
            <person name="Ciecko A."/>
            <person name="Tallon L."/>
            <person name="Jackson J."/>
            <person name="Pai G."/>
            <person name="Aken S.V."/>
            <person name="Utterback T."/>
            <person name="Reidmuller S."/>
            <person name="Feldblyum T."/>
            <person name="Hsiao J."/>
            <person name="Zismann V."/>
            <person name="Iobst S."/>
            <person name="de Vazeille A.R."/>
            <person name="Buell C.R."/>
            <person name="Ying K."/>
            <person name="Li Y."/>
            <person name="Lu T."/>
            <person name="Huang Y."/>
            <person name="Zhao Q."/>
            <person name="Feng Q."/>
            <person name="Zhang L."/>
            <person name="Zhu J."/>
            <person name="Weng Q."/>
            <person name="Mu J."/>
            <person name="Lu Y."/>
            <person name="Fan D."/>
            <person name="Liu Y."/>
            <person name="Guan J."/>
            <person name="Zhang Y."/>
            <person name="Yu S."/>
            <person name="Liu X."/>
            <person name="Zhang Y."/>
            <person name="Hong G."/>
            <person name="Han B."/>
            <person name="Choisne N."/>
            <person name="Demange N."/>
            <person name="Orjeda G."/>
            <person name="Samain S."/>
            <person name="Cattolico L."/>
            <person name="Pelletier E."/>
            <person name="Couloux A."/>
            <person name="Segurens B."/>
            <person name="Wincker P."/>
            <person name="D'Hont A."/>
            <person name="Scarpelli C."/>
            <person name="Weissenbach J."/>
            <person name="Salanoubat M."/>
            <person name="Quetier F."/>
            <person name="Yu Y."/>
            <person name="Kim H.R."/>
            <person name="Rambo T."/>
            <person name="Currie J."/>
            <person name="Collura K."/>
            <person name="Luo M."/>
            <person name="Yang T."/>
            <person name="Ammiraju J.S.S."/>
            <person name="Engler F."/>
            <person name="Soderlund C."/>
            <person name="Wing R.A."/>
            <person name="Palmer L.E."/>
            <person name="de la Bastide M."/>
            <person name="Spiegel L."/>
            <person name="Nascimento L."/>
            <person name="Zutavern T."/>
            <person name="O'Shaughnessy A."/>
            <person name="Dike S."/>
            <person name="Dedhia N."/>
            <person name="Preston R."/>
            <person name="Balija V."/>
            <person name="McCombie W.R."/>
            <person name="Chow T."/>
            <person name="Chen H."/>
            <person name="Chung M."/>
            <person name="Chen C."/>
            <person name="Shaw J."/>
            <person name="Wu H."/>
            <person name="Hsiao K."/>
            <person name="Chao Y."/>
            <person name="Chu M."/>
            <person name="Cheng C."/>
            <person name="Hour A."/>
            <person name="Lee P."/>
            <person name="Lin S."/>
            <person name="Lin Y."/>
            <person name="Liou J."/>
            <person name="Liu S."/>
            <person name="Hsing Y."/>
            <person name="Raghuvanshi S."/>
            <person name="Mohanty A."/>
            <person name="Bharti A.K."/>
            <person name="Gaur A."/>
            <person name="Gupta V."/>
            <person name="Kumar D."/>
            <person name="Ravi V."/>
            <person name="Vij S."/>
            <person name="Kapur A."/>
            <person name="Khurana P."/>
            <person name="Khurana P."/>
            <person name="Khurana J.P."/>
            <person name="Tyagi A.K."/>
            <person name="Gaikwad K."/>
            <person name="Singh A."/>
            <person name="Dalal V."/>
            <person name="Srivastava S."/>
            <person name="Dixit A."/>
            <person name="Pal A.K."/>
            <person name="Ghazi I.A."/>
            <person name="Yadav M."/>
            <person name="Pandit A."/>
            <person name="Bhargava A."/>
            <person name="Sureshbabu K."/>
            <person name="Batra K."/>
            <person name="Sharma T.R."/>
            <person name="Mohapatra T."/>
            <person name="Singh N.K."/>
            <person name="Messing J."/>
            <person name="Nelson A.B."/>
            <person name="Fuks G."/>
            <person name="Kavchok S."/>
            <person name="Keizer G."/>
            <person name="Linton E."/>
            <person name="Llaca V."/>
            <person name="Song R."/>
            <person name="Tanyolac B."/>
            <person name="Young S."/>
            <person name="Ho-Il K."/>
            <person name="Hahn J.H."/>
            <person name="Sangsakoo G."/>
            <person name="Vanavichit A."/>
            <person name="de Mattos Luiz.A.T."/>
            <person name="Zimmer P.D."/>
            <person name="Malone G."/>
            <person name="Dellagostin O."/>
            <person name="de Oliveira A.C."/>
            <person name="Bevan M."/>
            <person name="Bancroft I."/>
            <person name="Minx P."/>
            <person name="Cordum H."/>
            <person name="Wilson R."/>
            <person name="Cheng Z."/>
            <person name="Jin W."/>
            <person name="Jiang J."/>
            <person name="Leong S.A."/>
            <person name="Iwama H."/>
            <person name="Gojobori T."/>
            <person name="Itoh T."/>
            <person name="Niimura Y."/>
            <person name="Fujii Y."/>
            <person name="Habara T."/>
            <person name="Sakai H."/>
            <person name="Sato Y."/>
            <person name="Wilson G."/>
            <person name="Kumar K."/>
            <person name="McCouch S."/>
            <person name="Juretic N."/>
            <person name="Hoen D."/>
            <person name="Wright S."/>
            <person name="Bruskiewich R."/>
            <person name="Bureau T."/>
            <person name="Miyao A."/>
            <person name="Hirochika H."/>
            <person name="Nishikawa T."/>
            <person name="Kadowaki K."/>
            <person name="Sugiura M."/>
            <person name="Burr B."/>
            <person name="Sasaki T."/>
        </authorList>
    </citation>
    <scope>NUCLEOTIDE SEQUENCE [LARGE SCALE GENOMIC DNA]</scope>
    <source>
        <strain evidence="4">cv. Nipponbare</strain>
    </source>
</reference>
<feature type="compositionally biased region" description="Basic and acidic residues" evidence="1">
    <location>
        <begin position="245"/>
        <end position="275"/>
    </location>
</feature>
<dbReference type="EMBL" id="AC136224">
    <property type="protein sequence ID" value="AAV44094.1"/>
    <property type="molecule type" value="Genomic_DNA"/>
</dbReference>
<evidence type="ECO:0000313" key="3">
    <source>
        <dbReference type="EMBL" id="AAV44129.1"/>
    </source>
</evidence>
<dbReference type="Proteomes" id="UP000000763">
    <property type="component" value="Chromosome 5"/>
</dbReference>
<feature type="compositionally biased region" description="Polar residues" evidence="1">
    <location>
        <begin position="1"/>
        <end position="16"/>
    </location>
</feature>
<reference evidence="3" key="2">
    <citation type="submission" date="2004-11" db="EMBL/GenBank/DDBJ databases">
        <title>Oryza sativa BAC OSJNBb0109A13 genomic sequence.</title>
        <authorList>
            <person name="Chow T.-Y."/>
            <person name="Hsing Y.-I.C."/>
            <person name="Chen C.-S."/>
            <person name="Chen H.-H."/>
            <person name="Liu S.-M."/>
            <person name="Chao Y.-T."/>
            <person name="Chang S.-J."/>
            <person name="Chen H.-C."/>
            <person name="Chen S.-K."/>
            <person name="Chen T.-R."/>
            <person name="Chen Y.-L."/>
            <person name="Cheng C.-H."/>
            <person name="Chung C.-I."/>
            <person name="Han S.-Y."/>
            <person name="Hsiao S.-H."/>
            <person name="Hsiung J.-N."/>
            <person name="Hsu C.-H."/>
            <person name="Huang J.-J."/>
            <person name="Kau P.-I."/>
            <person name="Lee M.-C."/>
            <person name="Leu H.-L."/>
            <person name="Li Y.-F."/>
            <person name="Lin S.-J."/>
            <person name="Lin Y.-C."/>
            <person name="Wu S.-W."/>
            <person name="Yu C.-Y."/>
            <person name="Yu S.-W."/>
            <person name="Wu H.-P."/>
            <person name="Shaw J.-F."/>
            <person name="Yu Y."/>
            <person name="Rambo T."/>
            <person name="Currie J."/>
            <person name="Collura K."/>
            <person name="Soderlund C."/>
            <person name="Wing R."/>
        </authorList>
    </citation>
    <scope>NUCLEOTIDE SEQUENCE</scope>
</reference>